<comment type="caution">
    <text evidence="10">The sequence shown here is derived from an EMBL/GenBank/DDBJ whole genome shotgun (WGS) entry which is preliminary data.</text>
</comment>
<comment type="pathway">
    <text evidence="1 7">Cell wall biogenesis; peptidoglycan biosynthesis.</text>
</comment>
<dbReference type="InterPro" id="IPR036366">
    <property type="entry name" value="PGBDSf"/>
</dbReference>
<gene>
    <name evidence="10" type="ORF">A6A20_00095</name>
</gene>
<dbReference type="Pfam" id="PF03734">
    <property type="entry name" value="YkuD"/>
    <property type="match status" value="1"/>
</dbReference>
<feature type="active site" description="Nucleophile" evidence="7">
    <location>
        <position position="461"/>
    </location>
</feature>
<dbReference type="InterPro" id="IPR002477">
    <property type="entry name" value="Peptidoglycan-bd-like"/>
</dbReference>
<dbReference type="PROSITE" id="PS52029">
    <property type="entry name" value="LD_TPASE"/>
    <property type="match status" value="1"/>
</dbReference>
<evidence type="ECO:0000256" key="3">
    <source>
        <dbReference type="ARBA" id="ARBA00022679"/>
    </source>
</evidence>
<evidence type="ECO:0000256" key="4">
    <source>
        <dbReference type="ARBA" id="ARBA00022960"/>
    </source>
</evidence>
<evidence type="ECO:0000313" key="10">
    <source>
        <dbReference type="EMBL" id="MDG6894064.1"/>
    </source>
</evidence>
<evidence type="ECO:0000256" key="8">
    <source>
        <dbReference type="SAM" id="SignalP"/>
    </source>
</evidence>
<keyword evidence="11" id="KW-1185">Reference proteome</keyword>
<keyword evidence="5 7" id="KW-0573">Peptidoglycan synthesis</keyword>
<dbReference type="GO" id="GO:0008360">
    <property type="term" value="P:regulation of cell shape"/>
    <property type="evidence" value="ECO:0007669"/>
    <property type="project" value="UniProtKB-UniRule"/>
</dbReference>
<sequence length="549" mass="62394">MFKLKPVNFTKLALLGYGLSAVYAQANQEELSTPNNSAEQAVIEQVDLAQQKIAELVGQYPLQFENLLTKIYGENGFTPLWQDQKALKQFLREYSALVLSGVSKKSATSLDAIASAEPNSLVYDMLVTDAFLDYMYYSNHLLKSAQQWLYSPNAYRAKAPKEQQIEAWLSAVKNGDNFAFVQSLSSNNHLYQQTLNYLAEQLAQQSFEQTEKHLEISSTLRPGTHSPEVAILIKMLKAKHLLPAQTLEQNDYSPEIVAAVKKLQEKHGLTPDGIVGSATRMLLNNPTGKALLYQLAINAQRLRVIPDFQNGLFVNVPSYKLQYYRDGNLILTSRVIVGTNARKTPVMYSELSNLVVNPPWNAPVRLINEDIIPKVRQDPSYIYRNGYTIIDSKGRSIDPYTIDWENMTSKNFPYRLRQRPGDDSALGRYKFNMPSSDAIYLHDTPRKDLFSRKNRALSSGCVRVEKSDELATLLLNEVGWNETRKQNTLASKQTTSVPIKGKHPVYLYYVTAWVDNNQVYRLPDIYHYDTKPNLNNINWSVISKFLLEN</sequence>
<dbReference type="Pfam" id="PF01471">
    <property type="entry name" value="PG_binding_1"/>
    <property type="match status" value="1"/>
</dbReference>
<evidence type="ECO:0000313" key="11">
    <source>
        <dbReference type="Proteomes" id="UP001155500"/>
    </source>
</evidence>
<dbReference type="SUPFAM" id="SSF47090">
    <property type="entry name" value="PGBD-like"/>
    <property type="match status" value="1"/>
</dbReference>
<dbReference type="InterPro" id="IPR005490">
    <property type="entry name" value="LD_TPept_cat_dom"/>
</dbReference>
<evidence type="ECO:0000256" key="5">
    <source>
        <dbReference type="ARBA" id="ARBA00022984"/>
    </source>
</evidence>
<name>A0A9X4PBA2_9PAST</name>
<keyword evidence="4 7" id="KW-0133">Cell shape</keyword>
<evidence type="ECO:0000259" key="9">
    <source>
        <dbReference type="PROSITE" id="PS52029"/>
    </source>
</evidence>
<evidence type="ECO:0000256" key="2">
    <source>
        <dbReference type="ARBA" id="ARBA00005992"/>
    </source>
</evidence>
<reference evidence="10" key="1">
    <citation type="submission" date="2016-03" db="EMBL/GenBank/DDBJ databases">
        <title>Co-evolution between Pasteurellaceae and their hosts.</title>
        <authorList>
            <person name="Hansen M.J."/>
            <person name="Bojesen A.M."/>
            <person name="Planet P."/>
        </authorList>
    </citation>
    <scope>NUCLEOTIDE SEQUENCE</scope>
    <source>
        <strain evidence="10">146/S8/89</strain>
    </source>
</reference>
<proteinExistence type="inferred from homology"/>
<dbReference type="SUPFAM" id="SSF141523">
    <property type="entry name" value="L,D-transpeptidase catalytic domain-like"/>
    <property type="match status" value="1"/>
</dbReference>
<dbReference type="PANTHER" id="PTHR41533">
    <property type="entry name" value="L,D-TRANSPEPTIDASE HI_1667-RELATED"/>
    <property type="match status" value="1"/>
</dbReference>
<dbReference type="Proteomes" id="UP001155500">
    <property type="component" value="Unassembled WGS sequence"/>
</dbReference>
<dbReference type="Gene3D" id="1.10.101.10">
    <property type="entry name" value="PGBD-like superfamily/PGBD"/>
    <property type="match status" value="1"/>
</dbReference>
<dbReference type="InterPro" id="IPR038063">
    <property type="entry name" value="Transpep_catalytic_dom"/>
</dbReference>
<evidence type="ECO:0000256" key="7">
    <source>
        <dbReference type="PROSITE-ProRule" id="PRU01373"/>
    </source>
</evidence>
<keyword evidence="3" id="KW-0808">Transferase</keyword>
<feature type="active site" description="Proton donor/acceptor" evidence="7">
    <location>
        <position position="442"/>
    </location>
</feature>
<organism evidence="10 11">
    <name type="scientific">Volucribacter amazonae</name>
    <dbReference type="NCBI Taxonomy" id="256731"/>
    <lineage>
        <taxon>Bacteria</taxon>
        <taxon>Pseudomonadati</taxon>
        <taxon>Pseudomonadota</taxon>
        <taxon>Gammaproteobacteria</taxon>
        <taxon>Pasteurellales</taxon>
        <taxon>Pasteurellaceae</taxon>
        <taxon>Volucribacter</taxon>
    </lineage>
</organism>
<evidence type="ECO:0000256" key="6">
    <source>
        <dbReference type="ARBA" id="ARBA00023316"/>
    </source>
</evidence>
<dbReference type="RefSeq" id="WP_279571568.1">
    <property type="nucleotide sequence ID" value="NZ_LWID01000001.1"/>
</dbReference>
<dbReference type="GO" id="GO:0009252">
    <property type="term" value="P:peptidoglycan biosynthetic process"/>
    <property type="evidence" value="ECO:0007669"/>
    <property type="project" value="UniProtKB-KW"/>
</dbReference>
<dbReference type="PANTHER" id="PTHR41533:SF1">
    <property type="entry name" value="L,D-TRANSPEPTIDASE YCBB-RELATED"/>
    <property type="match status" value="1"/>
</dbReference>
<feature type="signal peptide" evidence="8">
    <location>
        <begin position="1"/>
        <end position="26"/>
    </location>
</feature>
<feature type="domain" description="L,D-TPase catalytic" evidence="9">
    <location>
        <begin position="310"/>
        <end position="488"/>
    </location>
</feature>
<dbReference type="InterPro" id="IPR036365">
    <property type="entry name" value="PGBD-like_sf"/>
</dbReference>
<evidence type="ECO:0000256" key="1">
    <source>
        <dbReference type="ARBA" id="ARBA00004752"/>
    </source>
</evidence>
<accession>A0A9X4PBA2</accession>
<keyword evidence="8" id="KW-0732">Signal</keyword>
<protein>
    <recommendedName>
        <fullName evidence="9">L,D-TPase catalytic domain-containing protein</fullName>
    </recommendedName>
</protein>
<dbReference type="Gene3D" id="2.40.440.10">
    <property type="entry name" value="L,D-transpeptidase catalytic domain-like"/>
    <property type="match status" value="1"/>
</dbReference>
<dbReference type="EMBL" id="LWID01000001">
    <property type="protein sequence ID" value="MDG6894064.1"/>
    <property type="molecule type" value="Genomic_DNA"/>
</dbReference>
<dbReference type="InterPro" id="IPR045380">
    <property type="entry name" value="LD_TPept_scaffold_dom"/>
</dbReference>
<dbReference type="AlphaFoldDB" id="A0A9X4PBA2"/>
<keyword evidence="6 7" id="KW-0961">Cell wall biogenesis/degradation</keyword>
<dbReference type="GO" id="GO:0016740">
    <property type="term" value="F:transferase activity"/>
    <property type="evidence" value="ECO:0007669"/>
    <property type="project" value="UniProtKB-KW"/>
</dbReference>
<dbReference type="CDD" id="cd16913">
    <property type="entry name" value="YkuD_like"/>
    <property type="match status" value="1"/>
</dbReference>
<dbReference type="GO" id="GO:0071555">
    <property type="term" value="P:cell wall organization"/>
    <property type="evidence" value="ECO:0007669"/>
    <property type="project" value="UniProtKB-UniRule"/>
</dbReference>
<dbReference type="InterPro" id="IPR052905">
    <property type="entry name" value="LD-transpeptidase_YkuD-like"/>
</dbReference>
<dbReference type="Pfam" id="PF20142">
    <property type="entry name" value="Scaffold"/>
    <property type="match status" value="1"/>
</dbReference>
<feature type="chain" id="PRO_5040971008" description="L,D-TPase catalytic domain-containing protein" evidence="8">
    <location>
        <begin position="27"/>
        <end position="549"/>
    </location>
</feature>
<dbReference type="GO" id="GO:0004180">
    <property type="term" value="F:carboxypeptidase activity"/>
    <property type="evidence" value="ECO:0007669"/>
    <property type="project" value="UniProtKB-ARBA"/>
</dbReference>
<comment type="similarity">
    <text evidence="2">Belongs to the YkuD family.</text>
</comment>